<feature type="region of interest" description="Disordered" evidence="1">
    <location>
        <begin position="36"/>
        <end position="145"/>
    </location>
</feature>
<evidence type="ECO:0000313" key="3">
    <source>
        <dbReference type="Proteomes" id="UP000613580"/>
    </source>
</evidence>
<feature type="compositionally biased region" description="Basic residues" evidence="1">
    <location>
        <begin position="13"/>
        <end position="23"/>
    </location>
</feature>
<keyword evidence="3" id="KW-1185">Reference proteome</keyword>
<feature type="compositionally biased region" description="Polar residues" evidence="1">
    <location>
        <begin position="374"/>
        <end position="385"/>
    </location>
</feature>
<feature type="compositionally biased region" description="Low complexity" evidence="1">
    <location>
        <begin position="528"/>
        <end position="540"/>
    </location>
</feature>
<feature type="compositionally biased region" description="Pro residues" evidence="1">
    <location>
        <begin position="321"/>
        <end position="333"/>
    </location>
</feature>
<dbReference type="AlphaFoldDB" id="A0A8H6WGM2"/>
<feature type="compositionally biased region" description="Basic and acidic residues" evidence="1">
    <location>
        <begin position="583"/>
        <end position="592"/>
    </location>
</feature>
<feature type="compositionally biased region" description="Low complexity" evidence="1">
    <location>
        <begin position="494"/>
        <end position="513"/>
    </location>
</feature>
<feature type="compositionally biased region" description="Low complexity" evidence="1">
    <location>
        <begin position="558"/>
        <end position="577"/>
    </location>
</feature>
<feature type="region of interest" description="Disordered" evidence="1">
    <location>
        <begin position="1"/>
        <end position="23"/>
    </location>
</feature>
<feature type="compositionally biased region" description="Low complexity" evidence="1">
    <location>
        <begin position="427"/>
        <end position="478"/>
    </location>
</feature>
<proteinExistence type="predicted"/>
<feature type="compositionally biased region" description="Pro residues" evidence="1">
    <location>
        <begin position="394"/>
        <end position="409"/>
    </location>
</feature>
<sequence length="634" mass="67054">MQTLPLPVPKTTHALKHSQRTRLMRSTRKMEALLGETPFFVDASPRSSLLSQSSQTQAQTPPQQHPPRKARAVYIYTPSPRRSSLEHLTEEGEDGLPPPRPILAVRMPPAAPSSAYKRDSQTSQNDRDDAEWVDERPSSIVSTSTTSSFNALFLPTHESKRSSTSSTSSSVISAGAARRAKARKMAKVMRTLGERVPTELVFPPGMPVHVPMPIHAANTGYSTSMNKRRSRRGSVLGMQQPMTSSGMGAGAGPVRRTTLLRQASQRRRIDAAMARGDGENDDEASMYSTPSGDWSTFASSSLLEQSYGPMRTASMRSGAGIPPPPAPAEPMGPPLVRTRSRSGSGSGSASRPISRSSSLSRTPSASQQPGPERTSASTLSRTPSASREVRRPQDFPPAVPFPLSIPPIPQSNTNAQPPPIPRRSSERPTASPSQRSSTSTSSRTATPTASSRSSPTATTPTLTRSGSRSRSTSGPRPSYEQPVPAMPAIPPMPSSTSSKSPPSTSATSASPSSWRPMPKPSLNTKIVSPSASMASLSPASEDGGGGGAGYRLPPPPGLGFVPNPNPNASTSASASASLGYDGRGTHRIEKGWSGEWVSLAGPGSGRRGGKAKSGDGELESMDDVARKLREMKFR</sequence>
<feature type="compositionally biased region" description="Low complexity" evidence="1">
    <location>
        <begin position="43"/>
        <end position="62"/>
    </location>
</feature>
<dbReference type="OrthoDB" id="3215907at2759"/>
<evidence type="ECO:0000313" key="2">
    <source>
        <dbReference type="EMBL" id="KAF7314133.1"/>
    </source>
</evidence>
<gene>
    <name evidence="2" type="ORF">HMN09_00572400</name>
</gene>
<feature type="compositionally biased region" description="Pro residues" evidence="1">
    <location>
        <begin position="484"/>
        <end position="493"/>
    </location>
</feature>
<organism evidence="2 3">
    <name type="scientific">Mycena chlorophos</name>
    <name type="common">Agaric fungus</name>
    <name type="synonym">Agaricus chlorophos</name>
    <dbReference type="NCBI Taxonomy" id="658473"/>
    <lineage>
        <taxon>Eukaryota</taxon>
        <taxon>Fungi</taxon>
        <taxon>Dikarya</taxon>
        <taxon>Basidiomycota</taxon>
        <taxon>Agaricomycotina</taxon>
        <taxon>Agaricomycetes</taxon>
        <taxon>Agaricomycetidae</taxon>
        <taxon>Agaricales</taxon>
        <taxon>Marasmiineae</taxon>
        <taxon>Mycenaceae</taxon>
        <taxon>Mycena</taxon>
    </lineage>
</organism>
<feature type="compositionally biased region" description="Low complexity" evidence="1">
    <location>
        <begin position="341"/>
        <end position="366"/>
    </location>
</feature>
<accession>A0A8H6WGM2</accession>
<reference evidence="2" key="1">
    <citation type="submission" date="2020-05" db="EMBL/GenBank/DDBJ databases">
        <title>Mycena genomes resolve the evolution of fungal bioluminescence.</title>
        <authorList>
            <person name="Tsai I.J."/>
        </authorList>
    </citation>
    <scope>NUCLEOTIDE SEQUENCE</scope>
    <source>
        <strain evidence="2">110903Hualien_Pintung</strain>
    </source>
</reference>
<dbReference type="Proteomes" id="UP000613580">
    <property type="component" value="Unassembled WGS sequence"/>
</dbReference>
<feature type="region of interest" description="Disordered" evidence="1">
    <location>
        <begin position="272"/>
        <end position="293"/>
    </location>
</feature>
<name>A0A8H6WGM2_MYCCL</name>
<dbReference type="EMBL" id="JACAZE010000006">
    <property type="protein sequence ID" value="KAF7314133.1"/>
    <property type="molecule type" value="Genomic_DNA"/>
</dbReference>
<feature type="region of interest" description="Disordered" evidence="1">
    <location>
        <begin position="312"/>
        <end position="619"/>
    </location>
</feature>
<evidence type="ECO:0000256" key="1">
    <source>
        <dbReference type="SAM" id="MobiDB-lite"/>
    </source>
</evidence>
<comment type="caution">
    <text evidence="2">The sequence shown here is derived from an EMBL/GenBank/DDBJ whole genome shotgun (WGS) entry which is preliminary data.</text>
</comment>
<protein>
    <submittedName>
        <fullName evidence="2">Uncharacterized protein</fullName>
    </submittedName>
</protein>